<keyword evidence="5 6" id="KW-0539">Nucleus</keyword>
<evidence type="ECO:0000313" key="9">
    <source>
        <dbReference type="EMBL" id="CAK8687721.1"/>
    </source>
</evidence>
<evidence type="ECO:0000256" key="3">
    <source>
        <dbReference type="ARBA" id="ARBA00023015"/>
    </source>
</evidence>
<reference evidence="9 10" key="1">
    <citation type="submission" date="2024-02" db="EMBL/GenBank/DDBJ databases">
        <authorList>
            <person name="Daric V."/>
            <person name="Darras S."/>
        </authorList>
    </citation>
    <scope>NUCLEOTIDE SEQUENCE [LARGE SCALE GENOMIC DNA]</scope>
</reference>
<dbReference type="Pfam" id="PF10513">
    <property type="entry name" value="EPL1"/>
    <property type="match status" value="1"/>
</dbReference>
<feature type="compositionally biased region" description="Low complexity" evidence="7">
    <location>
        <begin position="318"/>
        <end position="331"/>
    </location>
</feature>
<evidence type="ECO:0000256" key="7">
    <source>
        <dbReference type="SAM" id="MobiDB-lite"/>
    </source>
</evidence>
<gene>
    <name evidence="9" type="ORF">CVLEPA_LOCUS19791</name>
</gene>
<comment type="caution">
    <text evidence="9">The sequence shown here is derived from an EMBL/GenBank/DDBJ whole genome shotgun (WGS) entry which is preliminary data.</text>
</comment>
<evidence type="ECO:0000256" key="5">
    <source>
        <dbReference type="ARBA" id="ARBA00023242"/>
    </source>
</evidence>
<evidence type="ECO:0000256" key="2">
    <source>
        <dbReference type="ARBA" id="ARBA00008035"/>
    </source>
</evidence>
<keyword evidence="4 6" id="KW-0804">Transcription</keyword>
<name>A0ABP0GA51_CLALP</name>
<feature type="compositionally biased region" description="Polar residues" evidence="7">
    <location>
        <begin position="426"/>
        <end position="435"/>
    </location>
</feature>
<proteinExistence type="inferred from homology"/>
<feature type="region of interest" description="Disordered" evidence="7">
    <location>
        <begin position="348"/>
        <end position="402"/>
    </location>
</feature>
<feature type="region of interest" description="Disordered" evidence="7">
    <location>
        <begin position="951"/>
        <end position="1024"/>
    </location>
</feature>
<feature type="region of interest" description="Disordered" evidence="7">
    <location>
        <begin position="414"/>
        <end position="437"/>
    </location>
</feature>
<feature type="region of interest" description="Disordered" evidence="7">
    <location>
        <begin position="305"/>
        <end position="336"/>
    </location>
</feature>
<evidence type="ECO:0000259" key="8">
    <source>
        <dbReference type="Pfam" id="PF10513"/>
    </source>
</evidence>
<accession>A0ABP0GA51</accession>
<comment type="similarity">
    <text evidence="2 6">Belongs to the enhancer of polycomb family.</text>
</comment>
<sequence length="1024" mass="113059">MSKLSFRARALDATKPMPVYQKDELSDLQDYSVLNRAVPQMPSGMEKEEESEHHLQRAISAQQVYGDAKVMVIPVPEADMSMACYNNLYKKTFRMPKHYVLNQAQALNSILEQEKPDYDMDSEDESWINDSDKRSGLDISHNQFEEMIDRLEKSCGNQIVTLQEAKLLLKEDDDLIKSVYDYWTKKRNRHKTSLIYQVRQERRDGTSINDCYVAFRRRTEKMQTRKNRKNDESLYEKMLKLRRELSRAVTILEMMKKREKSKRELLHLTLEVFEKRFQMRDWDGRILRGMKKEMFTQRARTHLRIPGSSQFRRKRHISVSSSKGKMTSSSTQLSISRGEIDRDVLSKKLKKKKSRPNLGVSSSSNLPVQAGKPLPEHLQNKTSAQLPFAPKLSSKPTRKESLSYQDVVDTMTQYEFPPSSDEDTRSTVIGSSSPDNFDPKKFPDGTFTFRRKPGCVYYAPVDELVGDWPWMSDPRHRYNLTSLSTDRCVGFARRRVGRGGRVMLDRAYHPYNRHLEHIDVSGRDYLPPTSQLQDLLKEIKQDRWLHYRPTTEIAQGAATKESVENCSSAQNQPGHDLAWSLDFSGRKQAAPAGKNKKRPTPVKQKKCSSLELDKSSVAFAMSALVPVSTTTPVTMTTVTHSSKSSRLPSSVNTCRIATNSSKTYEQSPLKCATCGGLVTLTSTLTDSRTYPTTLGTSGQQRVMTSTSPAINQRTTVLPATVTVSMSRAGLTHTTGVPALLRISSGSVGLNTVLYPHTQPSRTTDNQPIRSSQSDLAAGTNAAIHARRALPGQRAQRGAVNVNLALPANVLATLSNDASAGTRGTQSAPSSPKSSQNQTNEGNNGPLVKGSRVANARTINLNLGSLASPQAAPLIGASYASSSQVVNTGRITIAGNMLKLGSGALFSVSLPQSTKPVATAASTSSSDGMLVAEDGSIVLSKLDDLKRKNKKAAEASNSAPDVKSISSLSVKKAQGDRNHTVQINIGSSPGAEVASQPKAHEPLTTHPPNTAPVKSSKSSRAMEVT</sequence>
<feature type="region of interest" description="Disordered" evidence="7">
    <location>
        <begin position="757"/>
        <end position="779"/>
    </location>
</feature>
<dbReference type="Proteomes" id="UP001642483">
    <property type="component" value="Unassembled WGS sequence"/>
</dbReference>
<feature type="compositionally biased region" description="Basic residues" evidence="7">
    <location>
        <begin position="594"/>
        <end position="606"/>
    </location>
</feature>
<feature type="region of interest" description="Disordered" evidence="7">
    <location>
        <begin position="588"/>
        <end position="607"/>
    </location>
</feature>
<feature type="region of interest" description="Disordered" evidence="7">
    <location>
        <begin position="817"/>
        <end position="849"/>
    </location>
</feature>
<evidence type="ECO:0000313" key="10">
    <source>
        <dbReference type="Proteomes" id="UP001642483"/>
    </source>
</evidence>
<comment type="subcellular location">
    <subcellularLocation>
        <location evidence="1 6">Nucleus</location>
    </subcellularLocation>
</comment>
<dbReference type="PANTHER" id="PTHR14898">
    <property type="entry name" value="ENHANCER OF POLYCOMB"/>
    <property type="match status" value="1"/>
</dbReference>
<evidence type="ECO:0000256" key="4">
    <source>
        <dbReference type="ARBA" id="ARBA00023163"/>
    </source>
</evidence>
<organism evidence="9 10">
    <name type="scientific">Clavelina lepadiformis</name>
    <name type="common">Light-bulb sea squirt</name>
    <name type="synonym">Ascidia lepadiformis</name>
    <dbReference type="NCBI Taxonomy" id="159417"/>
    <lineage>
        <taxon>Eukaryota</taxon>
        <taxon>Metazoa</taxon>
        <taxon>Chordata</taxon>
        <taxon>Tunicata</taxon>
        <taxon>Ascidiacea</taxon>
        <taxon>Aplousobranchia</taxon>
        <taxon>Clavelinidae</taxon>
        <taxon>Clavelina</taxon>
    </lineage>
</organism>
<feature type="compositionally biased region" description="Polar residues" evidence="7">
    <location>
        <begin position="817"/>
        <end position="842"/>
    </location>
</feature>
<feature type="compositionally biased region" description="Polar residues" evidence="7">
    <location>
        <begin position="757"/>
        <end position="774"/>
    </location>
</feature>
<keyword evidence="3 6" id="KW-0805">Transcription regulation</keyword>
<evidence type="ECO:0000256" key="1">
    <source>
        <dbReference type="ARBA" id="ARBA00004123"/>
    </source>
</evidence>
<keyword evidence="10" id="KW-1185">Reference proteome</keyword>
<protein>
    <recommendedName>
        <fullName evidence="6">Enhancer of polycomb-like protein</fullName>
    </recommendedName>
</protein>
<dbReference type="InterPro" id="IPR024943">
    <property type="entry name" value="Enhancer_polycomb"/>
</dbReference>
<feature type="compositionally biased region" description="Polar residues" evidence="7">
    <location>
        <begin position="1005"/>
        <end position="1018"/>
    </location>
</feature>
<feature type="domain" description="Enhancer of polycomb-like N-terminal" evidence="8">
    <location>
        <begin position="7"/>
        <end position="153"/>
    </location>
</feature>
<dbReference type="InterPro" id="IPR019542">
    <property type="entry name" value="Enhancer_polycomb-like_N"/>
</dbReference>
<dbReference type="EMBL" id="CAWYQH010000106">
    <property type="protein sequence ID" value="CAK8687721.1"/>
    <property type="molecule type" value="Genomic_DNA"/>
</dbReference>
<evidence type="ECO:0000256" key="6">
    <source>
        <dbReference type="RuleBase" id="RU361124"/>
    </source>
</evidence>